<evidence type="ECO:0000313" key="11">
    <source>
        <dbReference type="EMBL" id="MEE2525905.1"/>
    </source>
</evidence>
<dbReference type="Gene3D" id="3.40.50.300">
    <property type="entry name" value="P-loop containing nucleotide triphosphate hydrolases"/>
    <property type="match status" value="1"/>
</dbReference>
<dbReference type="InterPro" id="IPR027417">
    <property type="entry name" value="P-loop_NTPase"/>
</dbReference>
<dbReference type="SMART" id="SM00382">
    <property type="entry name" value="AAA"/>
    <property type="match status" value="1"/>
</dbReference>
<feature type="binding site" evidence="9">
    <location>
        <position position="219"/>
    </location>
    <ligand>
        <name>ATP</name>
        <dbReference type="ChEBI" id="CHEBI:30616"/>
    </ligand>
</feature>
<dbReference type="InterPro" id="IPR004605">
    <property type="entry name" value="DNA_helicase_Holl-junc_RuvB"/>
</dbReference>
<feature type="binding site" evidence="9">
    <location>
        <position position="316"/>
    </location>
    <ligand>
        <name>DNA</name>
        <dbReference type="ChEBI" id="CHEBI:16991"/>
    </ligand>
</feature>
<gene>
    <name evidence="9 11" type="primary">ruvB</name>
    <name evidence="11" type="ORF">V0U79_05970</name>
</gene>
<evidence type="ECO:0000256" key="3">
    <source>
        <dbReference type="ARBA" id="ARBA00022763"/>
    </source>
</evidence>
<evidence type="ECO:0000256" key="5">
    <source>
        <dbReference type="ARBA" id="ARBA00022840"/>
    </source>
</evidence>
<feature type="region of interest" description="Large ATPase domain (RuvB-L)" evidence="9">
    <location>
        <begin position="2"/>
        <end position="182"/>
    </location>
</feature>
<keyword evidence="12" id="KW-1185">Reference proteome</keyword>
<dbReference type="PANTHER" id="PTHR42848">
    <property type="match status" value="1"/>
</dbReference>
<feature type="binding site" evidence="9">
    <location>
        <position position="182"/>
    </location>
    <ligand>
        <name>ATP</name>
        <dbReference type="ChEBI" id="CHEBI:30616"/>
    </ligand>
</feature>
<reference evidence="11 12" key="1">
    <citation type="submission" date="2024-01" db="EMBL/GenBank/DDBJ databases">
        <title>Hyphobacterium bacterium isolated from marine sediment.</title>
        <authorList>
            <person name="Zhao S."/>
        </authorList>
    </citation>
    <scope>NUCLEOTIDE SEQUENCE [LARGE SCALE GENOMIC DNA]</scope>
    <source>
        <strain evidence="12">HN65</strain>
    </source>
</reference>
<comment type="subunit">
    <text evidence="9">Homohexamer. Forms an RuvA(8)-RuvB(12)-Holliday junction (HJ) complex. HJ DNA is sandwiched between 2 RuvA tetramers; dsDNA enters through RuvA and exits via RuvB. An RuvB hexamer assembles on each DNA strand where it exits the tetramer. Each RuvB hexamer is contacted by two RuvA subunits (via domain III) on 2 adjacent RuvB subunits; this complex drives branch migration. In the full resolvosome a probable DNA-RuvA(4)-RuvB(12)-RuvC(2) complex forms which resolves the HJ.</text>
</comment>
<dbReference type="SUPFAM" id="SSF52540">
    <property type="entry name" value="P-loop containing nucleoside triphosphate hydrolases"/>
    <property type="match status" value="1"/>
</dbReference>
<comment type="caution">
    <text evidence="11">The sequence shown here is derived from an EMBL/GenBank/DDBJ whole genome shotgun (WGS) entry which is preliminary data.</text>
</comment>
<dbReference type="RefSeq" id="WP_330198564.1">
    <property type="nucleotide sequence ID" value="NZ_JAZDRP010000003.1"/>
</dbReference>
<feature type="binding site" evidence="9">
    <location>
        <position position="63"/>
    </location>
    <ligand>
        <name>ATP</name>
        <dbReference type="ChEBI" id="CHEBI:30616"/>
    </ligand>
</feature>
<evidence type="ECO:0000256" key="6">
    <source>
        <dbReference type="ARBA" id="ARBA00023125"/>
    </source>
</evidence>
<dbReference type="CDD" id="cd00009">
    <property type="entry name" value="AAA"/>
    <property type="match status" value="1"/>
</dbReference>
<evidence type="ECO:0000256" key="1">
    <source>
        <dbReference type="ARBA" id="ARBA00022490"/>
    </source>
</evidence>
<comment type="function">
    <text evidence="9">The RuvA-RuvB-RuvC complex processes Holliday junction (HJ) DNA during genetic recombination and DNA repair, while the RuvA-RuvB complex plays an important role in the rescue of blocked DNA replication forks via replication fork reversal (RFR). RuvA specifically binds to HJ cruciform DNA, conferring on it an open structure. The RuvB hexamer acts as an ATP-dependent pump, pulling dsDNA into and through the RuvAB complex. RuvB forms 2 homohexamers on either side of HJ DNA bound by 1 or 2 RuvA tetramers; 4 subunits per hexamer contact DNA at a time. Coordinated motions by a converter formed by DNA-disengaged RuvB subunits stimulates ATP hydrolysis and nucleotide exchange. Immobilization of the converter enables RuvB to convert the ATP-contained energy into a lever motion, pulling 2 nucleotides of DNA out of the RuvA tetramer per ATP hydrolyzed, thus driving DNA branch migration. The RuvB motors rotate together with the DNA substrate, which together with the progressing nucleotide cycle form the mechanistic basis for DNA recombination by continuous HJ branch migration. Branch migration allows RuvC to scan DNA until it finds its consensus sequence, where it cleaves and resolves cruciform DNA.</text>
</comment>
<comment type="catalytic activity">
    <reaction evidence="9">
        <text>ATP + H2O = ADP + phosphate + H(+)</text>
        <dbReference type="Rhea" id="RHEA:13065"/>
        <dbReference type="ChEBI" id="CHEBI:15377"/>
        <dbReference type="ChEBI" id="CHEBI:15378"/>
        <dbReference type="ChEBI" id="CHEBI:30616"/>
        <dbReference type="ChEBI" id="CHEBI:43474"/>
        <dbReference type="ChEBI" id="CHEBI:456216"/>
    </reaction>
</comment>
<evidence type="ECO:0000256" key="9">
    <source>
        <dbReference type="HAMAP-Rule" id="MF_00016"/>
    </source>
</evidence>
<feature type="domain" description="AAA+ ATPase" evidence="10">
    <location>
        <begin position="52"/>
        <end position="179"/>
    </location>
</feature>
<dbReference type="InterPro" id="IPR036388">
    <property type="entry name" value="WH-like_DNA-bd_sf"/>
</dbReference>
<feature type="binding site" evidence="9">
    <location>
        <position position="311"/>
    </location>
    <ligand>
        <name>DNA</name>
        <dbReference type="ChEBI" id="CHEBI:16991"/>
    </ligand>
</feature>
<organism evidence="11 12">
    <name type="scientific">Hyphobacterium lacteum</name>
    <dbReference type="NCBI Taxonomy" id="3116575"/>
    <lineage>
        <taxon>Bacteria</taxon>
        <taxon>Pseudomonadati</taxon>
        <taxon>Pseudomonadota</taxon>
        <taxon>Alphaproteobacteria</taxon>
        <taxon>Maricaulales</taxon>
        <taxon>Maricaulaceae</taxon>
        <taxon>Hyphobacterium</taxon>
    </lineage>
</organism>
<dbReference type="Gene3D" id="1.10.8.60">
    <property type="match status" value="1"/>
</dbReference>
<accession>A0ABU7LPR2</accession>
<dbReference type="Gene3D" id="1.10.10.10">
    <property type="entry name" value="Winged helix-like DNA-binding domain superfamily/Winged helix DNA-binding domain"/>
    <property type="match status" value="1"/>
</dbReference>
<feature type="region of interest" description="Head domain (RuvB-H)" evidence="9">
    <location>
        <begin position="256"/>
        <end position="344"/>
    </location>
</feature>
<keyword evidence="5 9" id="KW-0067">ATP-binding</keyword>
<dbReference type="NCBIfam" id="TIGR00635">
    <property type="entry name" value="ruvB"/>
    <property type="match status" value="1"/>
</dbReference>
<protein>
    <recommendedName>
        <fullName evidence="9">Holliday junction branch migration complex subunit RuvB</fullName>
        <ecNumber evidence="9">3.6.4.-</ecNumber>
    </recommendedName>
</protein>
<keyword evidence="4 9" id="KW-0378">Hydrolase</keyword>
<evidence type="ECO:0000256" key="7">
    <source>
        <dbReference type="ARBA" id="ARBA00023172"/>
    </source>
</evidence>
<keyword evidence="3 9" id="KW-0227">DNA damage</keyword>
<dbReference type="Proteomes" id="UP001354971">
    <property type="component" value="Unassembled WGS sequence"/>
</dbReference>
<feature type="binding site" evidence="9">
    <location>
        <position position="68"/>
    </location>
    <ligand>
        <name>ATP</name>
        <dbReference type="ChEBI" id="CHEBI:30616"/>
    </ligand>
</feature>
<comment type="domain">
    <text evidence="9">Has 3 domains, the large (RuvB-L) and small ATPase (RuvB-S) domains and the C-terminal head (RuvB-H) domain. The head domain binds DNA, while the ATPase domains jointly bind ATP, ADP or are empty depending on the state of the subunit in the translocation cycle. During a single DNA translocation step the structure of each domain remains the same, but their relative positions change.</text>
</comment>
<dbReference type="SUPFAM" id="SSF46785">
    <property type="entry name" value="Winged helix' DNA-binding domain"/>
    <property type="match status" value="1"/>
</dbReference>
<dbReference type="InterPro" id="IPR041445">
    <property type="entry name" value="AAA_lid_4"/>
</dbReference>
<feature type="region of interest" description="Small ATPAse domain (RuvB-S)" evidence="9">
    <location>
        <begin position="183"/>
        <end position="253"/>
    </location>
</feature>
<feature type="binding site" evidence="9">
    <location>
        <position position="21"/>
    </location>
    <ligand>
        <name>ATP</name>
        <dbReference type="ChEBI" id="CHEBI:30616"/>
    </ligand>
</feature>
<keyword evidence="11" id="KW-0347">Helicase</keyword>
<sequence>MTDARDISPEARPEDARDKALRPLSFAEFVGQPAAIANLKVFVEAASRREEALDHVLLSGPPGLGKTTLAQIVARELGVNFRATSGPVIAKAGDLAAILTNLEPRDVLFIDEIHRLAPAVEEILYPAMEDYCLDLVIGEGPSARTVRIDLPPFTLVGATTRAGLLATPLRDRFGVPVRLEFYDTDELAGIVARAGGKLGLSMSEDGAREIARRARGTPRVASRLLRRVRDFVEADGKNAIDATSADLALKRLEVDEIGLDSLDRRYLNALTGHFSGGPVGLDTLAAALAEARDALEDVVEPFLIQQGFIQRTPRGRIAAARAWTHLGLDVPASQQGGLFDGGSK</sequence>
<proteinExistence type="inferred from homology"/>
<comment type="caution">
    <text evidence="9">Lacks conserved residue(s) required for the propagation of feature annotation.</text>
</comment>
<comment type="subcellular location">
    <subcellularLocation>
        <location evidence="9">Cytoplasm</location>
    </subcellularLocation>
</comment>
<dbReference type="InterPro" id="IPR008824">
    <property type="entry name" value="RuvB-like_N"/>
</dbReference>
<dbReference type="GO" id="GO:0016787">
    <property type="term" value="F:hydrolase activity"/>
    <property type="evidence" value="ECO:0007669"/>
    <property type="project" value="UniProtKB-KW"/>
</dbReference>
<dbReference type="Pfam" id="PF05496">
    <property type="entry name" value="RuvB_N"/>
    <property type="match status" value="1"/>
</dbReference>
<dbReference type="EC" id="3.6.4.-" evidence="9"/>
<dbReference type="NCBIfam" id="NF000868">
    <property type="entry name" value="PRK00080.1"/>
    <property type="match status" value="1"/>
</dbReference>
<feature type="binding site" evidence="9">
    <location>
        <position position="292"/>
    </location>
    <ligand>
        <name>DNA</name>
        <dbReference type="ChEBI" id="CHEBI:16991"/>
    </ligand>
</feature>
<dbReference type="PANTHER" id="PTHR42848:SF1">
    <property type="entry name" value="HOLLIDAY JUNCTION BRANCH MIGRATION COMPLEX SUBUNIT RUVB"/>
    <property type="match status" value="1"/>
</dbReference>
<feature type="binding site" evidence="9">
    <location>
        <position position="66"/>
    </location>
    <ligand>
        <name>ATP</name>
        <dbReference type="ChEBI" id="CHEBI:30616"/>
    </ligand>
</feature>
<evidence type="ECO:0000313" key="12">
    <source>
        <dbReference type="Proteomes" id="UP001354971"/>
    </source>
</evidence>
<keyword evidence="1 9" id="KW-0963">Cytoplasm</keyword>
<dbReference type="InterPro" id="IPR036390">
    <property type="entry name" value="WH_DNA-bd_sf"/>
</dbReference>
<keyword evidence="7 9" id="KW-0233">DNA recombination</keyword>
<feature type="binding site" evidence="9">
    <location>
        <position position="22"/>
    </location>
    <ligand>
        <name>ATP</name>
        <dbReference type="ChEBI" id="CHEBI:30616"/>
    </ligand>
</feature>
<feature type="binding site" evidence="9">
    <location>
        <position position="67"/>
    </location>
    <ligand>
        <name>Mg(2+)</name>
        <dbReference type="ChEBI" id="CHEBI:18420"/>
    </ligand>
</feature>
<dbReference type="Pfam" id="PF17864">
    <property type="entry name" value="AAA_lid_4"/>
    <property type="match status" value="1"/>
</dbReference>
<evidence type="ECO:0000256" key="4">
    <source>
        <dbReference type="ARBA" id="ARBA00022801"/>
    </source>
</evidence>
<dbReference type="HAMAP" id="MF_00016">
    <property type="entry name" value="DNA_HJ_migration_RuvB"/>
    <property type="match status" value="1"/>
</dbReference>
<keyword evidence="6 9" id="KW-0238">DNA-binding</keyword>
<comment type="similarity">
    <text evidence="9">Belongs to the RuvB family.</text>
</comment>
<feature type="binding site" evidence="9">
    <location>
        <position position="67"/>
    </location>
    <ligand>
        <name>ATP</name>
        <dbReference type="ChEBI" id="CHEBI:30616"/>
    </ligand>
</feature>
<keyword evidence="8 9" id="KW-0234">DNA repair</keyword>
<feature type="binding site" evidence="9">
    <location>
        <position position="172"/>
    </location>
    <ligand>
        <name>ATP</name>
        <dbReference type="ChEBI" id="CHEBI:30616"/>
    </ligand>
</feature>
<dbReference type="InterPro" id="IPR003593">
    <property type="entry name" value="AAA+_ATPase"/>
</dbReference>
<name>A0ABU7LPR2_9PROT</name>
<evidence type="ECO:0000259" key="10">
    <source>
        <dbReference type="SMART" id="SM00382"/>
    </source>
</evidence>
<evidence type="ECO:0000256" key="2">
    <source>
        <dbReference type="ARBA" id="ARBA00022741"/>
    </source>
</evidence>
<keyword evidence="2 9" id="KW-0547">Nucleotide-binding</keyword>
<dbReference type="GO" id="GO:0003678">
    <property type="term" value="F:DNA helicase activity"/>
    <property type="evidence" value="ECO:0007669"/>
    <property type="project" value="UniProtKB-EC"/>
</dbReference>
<dbReference type="Pfam" id="PF05491">
    <property type="entry name" value="WHD_RuvB"/>
    <property type="match status" value="1"/>
</dbReference>
<dbReference type="EMBL" id="JAZDRP010000003">
    <property type="protein sequence ID" value="MEE2525905.1"/>
    <property type="molecule type" value="Genomic_DNA"/>
</dbReference>
<feature type="binding site" evidence="9">
    <location>
        <begin position="129"/>
        <end position="131"/>
    </location>
    <ligand>
        <name>ATP</name>
        <dbReference type="ChEBI" id="CHEBI:30616"/>
    </ligand>
</feature>
<dbReference type="InterPro" id="IPR008823">
    <property type="entry name" value="RuvB_wg_C"/>
</dbReference>
<evidence type="ECO:0000256" key="8">
    <source>
        <dbReference type="ARBA" id="ARBA00023204"/>
    </source>
</evidence>